<keyword evidence="2" id="KW-1185">Reference proteome</keyword>
<sequence length="155" mass="17802">MYQNKYTTPKTIQDRSMIQPMMPNIEYLFRGEEFEENKVNNINTASPMQQNIAPPTQQNINPPVQQNIVSPVQQMPNVKPVEHQMSNVPTNPSKIDKNKIKADAEKIVKIFEKSNPDILNALINCSVSVFAARKYLCKVVEMALMHHHKMNNIKK</sequence>
<dbReference type="RefSeq" id="WP_015615847.1">
    <property type="nucleotide sequence ID" value="NC_021182.1"/>
</dbReference>
<reference evidence="1 2" key="1">
    <citation type="submission" date="2012-01" db="EMBL/GenBank/DDBJ databases">
        <title>Complete sequence of chromosome of Clostridium pasteurianum BC1.</title>
        <authorList>
            <consortium name="US DOE Joint Genome Institute"/>
            <person name="Lucas S."/>
            <person name="Han J."/>
            <person name="Lapidus A."/>
            <person name="Cheng J.-F."/>
            <person name="Goodwin L."/>
            <person name="Pitluck S."/>
            <person name="Peters L."/>
            <person name="Mikhailova N."/>
            <person name="Teshima H."/>
            <person name="Detter J.C."/>
            <person name="Han C."/>
            <person name="Tapia R."/>
            <person name="Land M."/>
            <person name="Hauser L."/>
            <person name="Kyrpides N."/>
            <person name="Ivanova N."/>
            <person name="Pagani I."/>
            <person name="Dunn J."/>
            <person name="Taghavi S."/>
            <person name="Francis A."/>
            <person name="van der Lelie D."/>
            <person name="Woyke T."/>
        </authorList>
    </citation>
    <scope>NUCLEOTIDE SEQUENCE [LARGE SCALE GENOMIC DNA]</scope>
    <source>
        <strain evidence="1 2">BC1</strain>
    </source>
</reference>
<dbReference type="OrthoDB" id="1939528at2"/>
<evidence type="ECO:0000313" key="2">
    <source>
        <dbReference type="Proteomes" id="UP000013523"/>
    </source>
</evidence>
<dbReference type="AlphaFoldDB" id="R4KD66"/>
<dbReference type="KEGG" id="cpas:Clopa_2702"/>
<dbReference type="HOGENOM" id="CLU_1719170_0_0_9"/>
<evidence type="ECO:0000313" key="1">
    <source>
        <dbReference type="EMBL" id="AGK97550.1"/>
    </source>
</evidence>
<proteinExistence type="predicted"/>
<accession>R4KD66</accession>
<dbReference type="STRING" id="86416.Clopa_2702"/>
<dbReference type="PATRIC" id="fig|86416.3.peg.2692"/>
<dbReference type="EMBL" id="CP003261">
    <property type="protein sequence ID" value="AGK97550.1"/>
    <property type="molecule type" value="Genomic_DNA"/>
</dbReference>
<gene>
    <name evidence="1" type="ORF">Clopa_2702</name>
</gene>
<dbReference type="Proteomes" id="UP000013523">
    <property type="component" value="Chromosome"/>
</dbReference>
<organism evidence="1 2">
    <name type="scientific">Clostridium pasteurianum BC1</name>
    <dbReference type="NCBI Taxonomy" id="86416"/>
    <lineage>
        <taxon>Bacteria</taxon>
        <taxon>Bacillati</taxon>
        <taxon>Bacillota</taxon>
        <taxon>Clostridia</taxon>
        <taxon>Eubacteriales</taxon>
        <taxon>Clostridiaceae</taxon>
        <taxon>Clostridium</taxon>
    </lineage>
</organism>
<name>R4KD66_CLOPA</name>
<protein>
    <submittedName>
        <fullName evidence="1">Uncharacterized protein</fullName>
    </submittedName>
</protein>